<evidence type="ECO:0000256" key="1">
    <source>
        <dbReference type="ARBA" id="ARBA00003125"/>
    </source>
</evidence>
<dbReference type="OrthoDB" id="9802377at2"/>
<feature type="binding site" evidence="11">
    <location>
        <position position="255"/>
    </location>
    <ligand>
        <name>FMN</name>
        <dbReference type="ChEBI" id="CHEBI:58210"/>
    </ligand>
</feature>
<dbReference type="GO" id="GO:0005886">
    <property type="term" value="C:plasma membrane"/>
    <property type="evidence" value="ECO:0007669"/>
    <property type="project" value="UniProtKB-SubCell"/>
</dbReference>
<dbReference type="Gene3D" id="3.20.20.70">
    <property type="entry name" value="Aldolase class I"/>
    <property type="match status" value="1"/>
</dbReference>
<dbReference type="NCBIfam" id="TIGR01036">
    <property type="entry name" value="pyrD_sub2"/>
    <property type="match status" value="1"/>
</dbReference>
<organism evidence="13 14">
    <name type="scientific">Cellulomonas soli</name>
    <dbReference type="NCBI Taxonomy" id="931535"/>
    <lineage>
        <taxon>Bacteria</taxon>
        <taxon>Bacillati</taxon>
        <taxon>Actinomycetota</taxon>
        <taxon>Actinomycetes</taxon>
        <taxon>Micrococcales</taxon>
        <taxon>Cellulomonadaceae</taxon>
        <taxon>Cellulomonas</taxon>
    </lineage>
</organism>
<evidence type="ECO:0000256" key="4">
    <source>
        <dbReference type="ARBA" id="ARBA00005359"/>
    </source>
</evidence>
<keyword evidence="11" id="KW-1003">Cell membrane</keyword>
<feature type="binding site" evidence="11">
    <location>
        <position position="181"/>
    </location>
    <ligand>
        <name>FMN</name>
        <dbReference type="ChEBI" id="CHEBI:58210"/>
    </ligand>
</feature>
<feature type="binding site" evidence="11">
    <location>
        <position position="90"/>
    </location>
    <ligand>
        <name>FMN</name>
        <dbReference type="ChEBI" id="CHEBI:58210"/>
    </ligand>
</feature>
<evidence type="ECO:0000256" key="8">
    <source>
        <dbReference type="ARBA" id="ARBA00023002"/>
    </source>
</evidence>
<comment type="pathway">
    <text evidence="3 11">Pyrimidine metabolism; UMP biosynthesis via de novo pathway; orotate from (S)-dihydroorotate (quinone route): step 1/1.</text>
</comment>
<reference evidence="13 14" key="1">
    <citation type="submission" date="2019-07" db="EMBL/GenBank/DDBJ databases">
        <title>Whole genome shotgun sequence of Cellulomonas soli NBRC 109434.</title>
        <authorList>
            <person name="Hosoyama A."/>
            <person name="Uohara A."/>
            <person name="Ohji S."/>
            <person name="Ichikawa N."/>
        </authorList>
    </citation>
    <scope>NUCLEOTIDE SEQUENCE [LARGE SCALE GENOMIC DNA]</scope>
    <source>
        <strain evidence="13 14">NBRC 109434</strain>
    </source>
</reference>
<dbReference type="PROSITE" id="PS00912">
    <property type="entry name" value="DHODEHASE_2"/>
    <property type="match status" value="1"/>
</dbReference>
<dbReference type="PROSITE" id="PS00911">
    <property type="entry name" value="DHODEHASE_1"/>
    <property type="match status" value="1"/>
</dbReference>
<keyword evidence="14" id="KW-1185">Reference proteome</keyword>
<comment type="cofactor">
    <cofactor evidence="11">
        <name>FMN</name>
        <dbReference type="ChEBI" id="CHEBI:58210"/>
    </cofactor>
    <text evidence="11">Binds 1 FMN per subunit.</text>
</comment>
<comment type="function">
    <text evidence="1 11">Catalyzes the conversion of dihydroorotate to orotate with quinone as electron acceptor.</text>
</comment>
<feature type="active site" description="Nucleophile" evidence="11">
    <location>
        <position position="184"/>
    </location>
</feature>
<dbReference type="HAMAP" id="MF_00225">
    <property type="entry name" value="DHO_dh_type2"/>
    <property type="match status" value="1"/>
</dbReference>
<dbReference type="InterPro" id="IPR013785">
    <property type="entry name" value="Aldolase_TIM"/>
</dbReference>
<sequence length="351" mass="36981">MYRLLFDLVLRRLPPEKAHELAFDLIRAVAAVPGLRALVHLFFPTPAAGAVELWGRRFPSRLGVAAGFDKDARCVTGLTMLGFGYVEIGTITAHGQPGNEAPRMWRMVEQRALRNRMGFNNAGSAVAAERLQRLRATRAGRAAVVGVNIGKTKVTAPEDAPADYATSAGRLAPYADYLVVNVSSPNTPGLRDLQAVSSLRPILEATRAAADEATDRAGRPRVPLLVKIAPDLSDEDVDAVADLALELGLEGVVAVNTTIAHDLGPGGVSGPPLLSRGLDVVARLRGRLGPEPVIIGVGGITTPSDAREYLAVGATLVQGYTAFIYQGPFWASRIARGLASDAGRTSATGVA</sequence>
<comment type="similarity">
    <text evidence="4 11">Belongs to the dihydroorotate dehydrogenase family. Type 2 subfamily.</text>
</comment>
<evidence type="ECO:0000256" key="9">
    <source>
        <dbReference type="ARBA" id="ARBA00023136"/>
    </source>
</evidence>
<keyword evidence="7 11" id="KW-0665">Pyrimidine biosynthesis</keyword>
<gene>
    <name evidence="11 13" type="primary">pyrD</name>
    <name evidence="13" type="ORF">CSO01_06330</name>
</gene>
<dbReference type="GO" id="GO:0005737">
    <property type="term" value="C:cytoplasm"/>
    <property type="evidence" value="ECO:0007669"/>
    <property type="project" value="InterPro"/>
</dbReference>
<protein>
    <recommendedName>
        <fullName evidence="11">Dihydroorotate dehydrogenase (quinone)</fullName>
        <ecNumber evidence="11">1.3.5.2</ecNumber>
    </recommendedName>
    <alternativeName>
        <fullName evidence="11">DHOdehase</fullName>
        <shortName evidence="11">DHOD</shortName>
        <shortName evidence="11">DHODase</shortName>
    </alternativeName>
    <alternativeName>
        <fullName evidence="11">Dihydroorotate oxidase</fullName>
    </alternativeName>
</protein>
<feature type="binding site" evidence="11">
    <location>
        <position position="148"/>
    </location>
    <ligand>
        <name>FMN</name>
        <dbReference type="ChEBI" id="CHEBI:58210"/>
    </ligand>
</feature>
<dbReference type="UniPathway" id="UPA00070">
    <property type="reaction ID" value="UER00946"/>
</dbReference>
<feature type="binding site" evidence="11">
    <location>
        <position position="70"/>
    </location>
    <ligand>
        <name>substrate</name>
    </ligand>
</feature>
<dbReference type="PIRSF" id="PIRSF000164">
    <property type="entry name" value="DHO_oxidase"/>
    <property type="match status" value="1"/>
</dbReference>
<dbReference type="NCBIfam" id="NF003652">
    <property type="entry name" value="PRK05286.2-5"/>
    <property type="match status" value="1"/>
</dbReference>
<dbReference type="Pfam" id="PF01180">
    <property type="entry name" value="DHO_dh"/>
    <property type="match status" value="1"/>
</dbReference>
<dbReference type="PANTHER" id="PTHR48109">
    <property type="entry name" value="DIHYDROOROTATE DEHYDROGENASE (QUINONE), MITOCHONDRIAL-RELATED"/>
    <property type="match status" value="1"/>
</dbReference>
<keyword evidence="5 11" id="KW-0285">Flavoprotein</keyword>
<proteinExistence type="inferred from homology"/>
<dbReference type="GO" id="GO:0006207">
    <property type="term" value="P:'de novo' pyrimidine nucleobase biosynthetic process"/>
    <property type="evidence" value="ECO:0007669"/>
    <property type="project" value="UniProtKB-UniRule"/>
</dbReference>
<name>A0A512P9N6_9CELL</name>
<feature type="binding site" evidence="11">
    <location>
        <position position="270"/>
    </location>
    <ligand>
        <name>FMN</name>
        <dbReference type="ChEBI" id="CHEBI:58210"/>
    </ligand>
</feature>
<evidence type="ECO:0000256" key="2">
    <source>
        <dbReference type="ARBA" id="ARBA00004370"/>
    </source>
</evidence>
<evidence type="ECO:0000256" key="11">
    <source>
        <dbReference type="HAMAP-Rule" id="MF_00225"/>
    </source>
</evidence>
<evidence type="ECO:0000313" key="14">
    <source>
        <dbReference type="Proteomes" id="UP000321798"/>
    </source>
</evidence>
<dbReference type="RefSeq" id="WP_146951698.1">
    <property type="nucleotide sequence ID" value="NZ_BAABBJ010000015.1"/>
</dbReference>
<comment type="catalytic activity">
    <reaction evidence="10 11">
        <text>(S)-dihydroorotate + a quinone = orotate + a quinol</text>
        <dbReference type="Rhea" id="RHEA:30187"/>
        <dbReference type="ChEBI" id="CHEBI:24646"/>
        <dbReference type="ChEBI" id="CHEBI:30839"/>
        <dbReference type="ChEBI" id="CHEBI:30864"/>
        <dbReference type="ChEBI" id="CHEBI:132124"/>
        <dbReference type="EC" id="1.3.5.2"/>
    </reaction>
</comment>
<feature type="domain" description="Dihydroorotate dehydrogenase catalytic" evidence="12">
    <location>
        <begin position="51"/>
        <end position="339"/>
    </location>
</feature>
<evidence type="ECO:0000256" key="6">
    <source>
        <dbReference type="ARBA" id="ARBA00022643"/>
    </source>
</evidence>
<feature type="binding site" evidence="11">
    <location>
        <position position="186"/>
    </location>
    <ligand>
        <name>substrate</name>
    </ligand>
</feature>
<dbReference type="EMBL" id="BKAL01000002">
    <property type="protein sequence ID" value="GEP67918.1"/>
    <property type="molecule type" value="Genomic_DNA"/>
</dbReference>
<dbReference type="PANTHER" id="PTHR48109:SF4">
    <property type="entry name" value="DIHYDROOROTATE DEHYDROGENASE (QUINONE), MITOCHONDRIAL"/>
    <property type="match status" value="1"/>
</dbReference>
<keyword evidence="6 11" id="KW-0288">FMN</keyword>
<dbReference type="Proteomes" id="UP000321798">
    <property type="component" value="Unassembled WGS sequence"/>
</dbReference>
<dbReference type="AlphaFoldDB" id="A0A512P9N6"/>
<dbReference type="NCBIfam" id="NF003648">
    <property type="entry name" value="PRK05286.2-1"/>
    <property type="match status" value="1"/>
</dbReference>
<feature type="binding site" evidence="11">
    <location>
        <begin position="256"/>
        <end position="257"/>
    </location>
    <ligand>
        <name>substrate</name>
    </ligand>
</feature>
<comment type="subunit">
    <text evidence="11">Monomer.</text>
</comment>
<comment type="caution">
    <text evidence="13">The sequence shown here is derived from an EMBL/GenBank/DDBJ whole genome shotgun (WGS) entry which is preliminary data.</text>
</comment>
<comment type="subcellular location">
    <subcellularLocation>
        <location evidence="11">Cell membrane</location>
        <topology evidence="11">Peripheral membrane protein</topology>
    </subcellularLocation>
    <subcellularLocation>
        <location evidence="2">Membrane</location>
    </subcellularLocation>
</comment>
<evidence type="ECO:0000256" key="5">
    <source>
        <dbReference type="ARBA" id="ARBA00022630"/>
    </source>
</evidence>
<accession>A0A512P9N6</accession>
<feature type="binding site" evidence="11">
    <location>
        <begin position="320"/>
        <end position="321"/>
    </location>
    <ligand>
        <name>FMN</name>
        <dbReference type="ChEBI" id="CHEBI:58210"/>
    </ligand>
</feature>
<dbReference type="InterPro" id="IPR050074">
    <property type="entry name" value="DHO_dehydrogenase"/>
</dbReference>
<dbReference type="EC" id="1.3.5.2" evidence="11"/>
<evidence type="ECO:0000256" key="10">
    <source>
        <dbReference type="ARBA" id="ARBA00048639"/>
    </source>
</evidence>
<dbReference type="GO" id="GO:0044205">
    <property type="term" value="P:'de novo' UMP biosynthetic process"/>
    <property type="evidence" value="ECO:0007669"/>
    <property type="project" value="UniProtKB-UniRule"/>
</dbReference>
<evidence type="ECO:0000256" key="7">
    <source>
        <dbReference type="ARBA" id="ARBA00022975"/>
    </source>
</evidence>
<feature type="binding site" evidence="11">
    <location>
        <position position="181"/>
    </location>
    <ligand>
        <name>substrate</name>
    </ligand>
</feature>
<feature type="binding site" evidence="11">
    <location>
        <begin position="115"/>
        <end position="119"/>
    </location>
    <ligand>
        <name>substrate</name>
    </ligand>
</feature>
<evidence type="ECO:0000256" key="3">
    <source>
        <dbReference type="ARBA" id="ARBA00005161"/>
    </source>
</evidence>
<dbReference type="InterPro" id="IPR005720">
    <property type="entry name" value="Dihydroorotate_DH_cat"/>
</dbReference>
<feature type="binding site" evidence="11">
    <location>
        <position position="227"/>
    </location>
    <ligand>
        <name>FMN</name>
        <dbReference type="ChEBI" id="CHEBI:58210"/>
    </ligand>
</feature>
<keyword evidence="8 11" id="KW-0560">Oxidoreductase</keyword>
<dbReference type="InterPro" id="IPR005719">
    <property type="entry name" value="Dihydroorotate_DH_2"/>
</dbReference>
<dbReference type="InterPro" id="IPR001295">
    <property type="entry name" value="Dihydroorotate_DH_CS"/>
</dbReference>
<feature type="binding site" evidence="11">
    <location>
        <position position="299"/>
    </location>
    <ligand>
        <name>FMN</name>
        <dbReference type="ChEBI" id="CHEBI:58210"/>
    </ligand>
</feature>
<dbReference type="CDD" id="cd04738">
    <property type="entry name" value="DHOD_2_like"/>
    <property type="match status" value="1"/>
</dbReference>
<dbReference type="InterPro" id="IPR012135">
    <property type="entry name" value="Dihydroorotate_DH_1_2"/>
</dbReference>
<evidence type="ECO:0000259" key="12">
    <source>
        <dbReference type="Pfam" id="PF01180"/>
    </source>
</evidence>
<keyword evidence="9 11" id="KW-0472">Membrane</keyword>
<dbReference type="SUPFAM" id="SSF51395">
    <property type="entry name" value="FMN-linked oxidoreductases"/>
    <property type="match status" value="1"/>
</dbReference>
<feature type="binding site" evidence="11">
    <location>
        <begin position="66"/>
        <end position="70"/>
    </location>
    <ligand>
        <name>FMN</name>
        <dbReference type="ChEBI" id="CHEBI:58210"/>
    </ligand>
</feature>
<evidence type="ECO:0000313" key="13">
    <source>
        <dbReference type="EMBL" id="GEP67918.1"/>
    </source>
</evidence>
<dbReference type="GO" id="GO:0106430">
    <property type="term" value="F:dihydroorotate dehydrogenase (quinone) activity"/>
    <property type="evidence" value="ECO:0007669"/>
    <property type="project" value="UniProtKB-EC"/>
</dbReference>